<dbReference type="AlphaFoldDB" id="A0A4Y9PJZ0"/>
<sequence length="79" mass="9225">MKKLGYVVAAVGALVIAAPTLASAETVVIKRGYHHHHHGPYGARAEFREHRDHGWHRGWRHHRDKVVVIKRSHRHHHWD</sequence>
<evidence type="ECO:0000313" key="3">
    <source>
        <dbReference type="Proteomes" id="UP000297700"/>
    </source>
</evidence>
<gene>
    <name evidence="2" type="ORF">E4K64_02995</name>
</gene>
<comment type="caution">
    <text evidence="2">The sequence shown here is derived from an EMBL/GenBank/DDBJ whole genome shotgun (WGS) entry which is preliminary data.</text>
</comment>
<organism evidence="2 3">
    <name type="scientific">Bradyrhizobium frederickii</name>
    <dbReference type="NCBI Taxonomy" id="2560054"/>
    <lineage>
        <taxon>Bacteria</taxon>
        <taxon>Pseudomonadati</taxon>
        <taxon>Pseudomonadota</taxon>
        <taxon>Alphaproteobacteria</taxon>
        <taxon>Hyphomicrobiales</taxon>
        <taxon>Nitrobacteraceae</taxon>
        <taxon>Bradyrhizobium</taxon>
    </lineage>
</organism>
<protein>
    <submittedName>
        <fullName evidence="2">Uncharacterized protein</fullName>
    </submittedName>
</protein>
<name>A0A4Y9PJZ0_9BRAD</name>
<dbReference type="EMBL" id="SPQS01000002">
    <property type="protein sequence ID" value="TFV79642.1"/>
    <property type="molecule type" value="Genomic_DNA"/>
</dbReference>
<proteinExistence type="predicted"/>
<keyword evidence="1" id="KW-0732">Signal</keyword>
<reference evidence="2 3" key="1">
    <citation type="submission" date="2019-03" db="EMBL/GenBank/DDBJ databases">
        <title>Bradyrhizobium strains diversity.</title>
        <authorList>
            <person name="Urquiaga M.C.O."/>
            <person name="Hungria M."/>
            <person name="Delamuta J.R.M."/>
            <person name="Klepa M.S."/>
        </authorList>
    </citation>
    <scope>NUCLEOTIDE SEQUENCE [LARGE SCALE GENOMIC DNA]</scope>
    <source>
        <strain evidence="2 3">CNPSo 3426</strain>
    </source>
</reference>
<dbReference type="RefSeq" id="WP_135162114.1">
    <property type="nucleotide sequence ID" value="NZ_SPQS01000002.1"/>
</dbReference>
<accession>A0A4Y9PJZ0</accession>
<dbReference type="Proteomes" id="UP000297700">
    <property type="component" value="Unassembled WGS sequence"/>
</dbReference>
<feature type="chain" id="PRO_5021466282" evidence="1">
    <location>
        <begin position="25"/>
        <end position="79"/>
    </location>
</feature>
<feature type="signal peptide" evidence="1">
    <location>
        <begin position="1"/>
        <end position="24"/>
    </location>
</feature>
<evidence type="ECO:0000313" key="2">
    <source>
        <dbReference type="EMBL" id="TFV79642.1"/>
    </source>
</evidence>
<evidence type="ECO:0000256" key="1">
    <source>
        <dbReference type="SAM" id="SignalP"/>
    </source>
</evidence>